<organism evidence="2 3">
    <name type="scientific">Siminovitchia fordii</name>
    <dbReference type="NCBI Taxonomy" id="254759"/>
    <lineage>
        <taxon>Bacteria</taxon>
        <taxon>Bacillati</taxon>
        <taxon>Bacillota</taxon>
        <taxon>Bacilli</taxon>
        <taxon>Bacillales</taxon>
        <taxon>Bacillaceae</taxon>
        <taxon>Siminovitchia</taxon>
    </lineage>
</organism>
<gene>
    <name evidence="2" type="ORF">J1TS3_30010</name>
</gene>
<feature type="transmembrane region" description="Helical" evidence="1">
    <location>
        <begin position="284"/>
        <end position="304"/>
    </location>
</feature>
<keyword evidence="1" id="KW-0472">Membrane</keyword>
<comment type="caution">
    <text evidence="2">The sequence shown here is derived from an EMBL/GenBank/DDBJ whole genome shotgun (WGS) entry which is preliminary data.</text>
</comment>
<feature type="transmembrane region" description="Helical" evidence="1">
    <location>
        <begin position="214"/>
        <end position="233"/>
    </location>
</feature>
<reference evidence="2 3" key="1">
    <citation type="submission" date="2021-03" db="EMBL/GenBank/DDBJ databases">
        <title>Antimicrobial resistance genes in bacteria isolated from Japanese honey, and their potential for conferring macrolide and lincosamide resistance in the American foulbrood pathogen Paenibacillus larvae.</title>
        <authorList>
            <person name="Okamoto M."/>
            <person name="Kumagai M."/>
            <person name="Kanamori H."/>
            <person name="Takamatsu D."/>
        </authorList>
    </citation>
    <scope>NUCLEOTIDE SEQUENCE [LARGE SCALE GENOMIC DNA]</scope>
    <source>
        <strain evidence="2 3">J1TS3</strain>
    </source>
</reference>
<evidence type="ECO:0000313" key="3">
    <source>
        <dbReference type="Proteomes" id="UP000680279"/>
    </source>
</evidence>
<feature type="transmembrane region" description="Helical" evidence="1">
    <location>
        <begin position="93"/>
        <end position="111"/>
    </location>
</feature>
<feature type="transmembrane region" description="Helical" evidence="1">
    <location>
        <begin position="50"/>
        <end position="72"/>
    </location>
</feature>
<keyword evidence="1" id="KW-1133">Transmembrane helix</keyword>
<evidence type="ECO:0000313" key="2">
    <source>
        <dbReference type="EMBL" id="GIN21867.1"/>
    </source>
</evidence>
<keyword evidence="3" id="KW-1185">Reference proteome</keyword>
<feature type="transmembrane region" description="Helical" evidence="1">
    <location>
        <begin position="239"/>
        <end position="264"/>
    </location>
</feature>
<dbReference type="Gene3D" id="1.50.10.150">
    <property type="entry name" value="Voltage-dependent anion channel"/>
    <property type="match status" value="1"/>
</dbReference>
<evidence type="ECO:0000256" key="1">
    <source>
        <dbReference type="SAM" id="Phobius"/>
    </source>
</evidence>
<evidence type="ECO:0008006" key="4">
    <source>
        <dbReference type="Google" id="ProtNLM"/>
    </source>
</evidence>
<protein>
    <recommendedName>
        <fullName evidence="4">Voltage-dependent anion channel</fullName>
    </recommendedName>
</protein>
<dbReference type="InterPro" id="IPR038665">
    <property type="entry name" value="Voltage-dep_anion_channel_sf"/>
</dbReference>
<feature type="transmembrane region" description="Helical" evidence="1">
    <location>
        <begin position="117"/>
        <end position="140"/>
    </location>
</feature>
<feature type="transmembrane region" description="Helical" evidence="1">
    <location>
        <begin position="310"/>
        <end position="335"/>
    </location>
</feature>
<proteinExistence type="predicted"/>
<feature type="transmembrane region" description="Helical" evidence="1">
    <location>
        <begin position="180"/>
        <end position="202"/>
    </location>
</feature>
<dbReference type="EMBL" id="BOQT01000011">
    <property type="protein sequence ID" value="GIN21867.1"/>
    <property type="molecule type" value="Genomic_DNA"/>
</dbReference>
<dbReference type="Proteomes" id="UP000680279">
    <property type="component" value="Unassembled WGS sequence"/>
</dbReference>
<accession>A0ABQ4K806</accession>
<sequence length="349" mass="39915">MVFVLIALAAVINLVFYRKKINLNTGFMAVVMTLGIINFGVLHLSVNHSFITIVFYYVTFIIWVTFWMNILAALSNHSFAERHIRSEINRFTIGTWIAGTSIFIVLTYIYGIAGHGWVNVLALLNVVLWLSYLGMSFYTIRIGLRKWKHTILSGNLFLTTVSTQSVAIMLRTVFPGFNVGLILIIISLRLIFYMISFLLIISHFSIRHWNAMNCIFHGALSITCVALLYNDIILNIHALAFWSVVFAVFMIVEMMELIILFAMLKKHHFMEVLFKSNISHWSRLFTFGMFYTFTSMLEFKQGIVESVKNGFLSFLFITILLLLLIELVSLGISLYRKASKPEAGRMPAG</sequence>
<dbReference type="RefSeq" id="WP_018706877.1">
    <property type="nucleotide sequence ID" value="NZ_BOQT01000011.1"/>
</dbReference>
<feature type="transmembrane region" description="Helical" evidence="1">
    <location>
        <begin position="152"/>
        <end position="174"/>
    </location>
</feature>
<keyword evidence="1" id="KW-0812">Transmembrane</keyword>
<feature type="transmembrane region" description="Helical" evidence="1">
    <location>
        <begin position="21"/>
        <end position="44"/>
    </location>
</feature>
<name>A0ABQ4K806_9BACI</name>